<dbReference type="InterPro" id="IPR001387">
    <property type="entry name" value="Cro/C1-type_HTH"/>
</dbReference>
<dbReference type="Proteomes" id="UP000095210">
    <property type="component" value="Chromosome"/>
</dbReference>
<dbReference type="CDD" id="cd00093">
    <property type="entry name" value="HTH_XRE"/>
    <property type="match status" value="1"/>
</dbReference>
<dbReference type="Gene3D" id="1.25.40.10">
    <property type="entry name" value="Tetratricopeptide repeat domain"/>
    <property type="match status" value="1"/>
</dbReference>
<dbReference type="InterPro" id="IPR010982">
    <property type="entry name" value="Lambda_DNA-bd_dom_sf"/>
</dbReference>
<protein>
    <submittedName>
        <fullName evidence="2">Transcriptional regulator</fullName>
    </submittedName>
</protein>
<dbReference type="Gene3D" id="1.10.260.40">
    <property type="entry name" value="lambda repressor-like DNA-binding domains"/>
    <property type="match status" value="1"/>
</dbReference>
<dbReference type="PROSITE" id="PS50943">
    <property type="entry name" value="HTH_CROC1"/>
    <property type="match status" value="1"/>
</dbReference>
<gene>
    <name evidence="2" type="ORF">TL08_15460</name>
</gene>
<dbReference type="SMART" id="SM00530">
    <property type="entry name" value="HTH_XRE"/>
    <property type="match status" value="1"/>
</dbReference>
<name>A0AAC9MZF1_9PSEU</name>
<evidence type="ECO:0000313" key="2">
    <source>
        <dbReference type="EMBL" id="AOS63901.1"/>
    </source>
</evidence>
<feature type="domain" description="HTH cro/C1-type" evidence="1">
    <location>
        <begin position="17"/>
        <end position="63"/>
    </location>
</feature>
<dbReference type="SUPFAM" id="SSF47413">
    <property type="entry name" value="lambda repressor-like DNA-binding domains"/>
    <property type="match status" value="1"/>
</dbReference>
<dbReference type="RefSeq" id="WP_069849867.1">
    <property type="nucleotide sequence ID" value="NZ_CP014859.1"/>
</dbReference>
<reference evidence="3" key="1">
    <citation type="submission" date="2016-03" db="EMBL/GenBank/DDBJ databases">
        <title>Complete genome sequence of the type strain Actinoalloteichus hymeniacidonis DSM 45092.</title>
        <authorList>
            <person name="Schaffert L."/>
            <person name="Albersmeier A."/>
            <person name="Winkler A."/>
            <person name="Kalinowski J."/>
            <person name="Zotchev S."/>
            <person name="Ruckert C."/>
        </authorList>
    </citation>
    <scope>NUCLEOTIDE SEQUENCE [LARGE SCALE GENOMIC DNA]</scope>
    <source>
        <strain evidence="3">HPA177(T) (DSM 45092(T))</strain>
    </source>
</reference>
<dbReference type="EMBL" id="CP014859">
    <property type="protein sequence ID" value="AOS63901.1"/>
    <property type="molecule type" value="Genomic_DNA"/>
</dbReference>
<sequence>MESQIGSRIRVLRGRILTQRELAEISGVSIDLIRKLEQGTRQTASIVSLQRIARALDVDIADLLGRRAGPLSNDPAAGVVAIRRALTTVDDLLGTTSEHEEPFCPTEARRAVEYGWAAYWRGRYALLVGILPQLIRRLRAALHVESDDRSRAHELLGRCLWLTGCTLVHLGYADPAWLAIRQAITAADAGSDELLAAVLRGSAAWQLLVQGRYAEAHRLATHAAASIEPAAGSSPERLSNHGSLLLTAATAAARNTDSVEARHLLAQAATIAVHTGDRSDYETYFGPAQVVMQTVDIAVVGEDYSGALTTATTMPVDARLPLASRARHLADQAFAHARLGHRERALQNLLTAERIAPDWMEYQTLPRRVISELLSVERSTPVRDLAQRLGVFE</sequence>
<evidence type="ECO:0000313" key="3">
    <source>
        <dbReference type="Proteomes" id="UP000095210"/>
    </source>
</evidence>
<dbReference type="AlphaFoldDB" id="A0AAC9MZF1"/>
<organism evidence="2 3">
    <name type="scientific">Actinoalloteichus hymeniacidonis</name>
    <dbReference type="NCBI Taxonomy" id="340345"/>
    <lineage>
        <taxon>Bacteria</taxon>
        <taxon>Bacillati</taxon>
        <taxon>Actinomycetota</taxon>
        <taxon>Actinomycetes</taxon>
        <taxon>Pseudonocardiales</taxon>
        <taxon>Pseudonocardiaceae</taxon>
        <taxon>Actinoalloteichus</taxon>
    </lineage>
</organism>
<dbReference type="GO" id="GO:0003677">
    <property type="term" value="F:DNA binding"/>
    <property type="evidence" value="ECO:0007669"/>
    <property type="project" value="InterPro"/>
</dbReference>
<keyword evidence="3" id="KW-1185">Reference proteome</keyword>
<accession>A0AAC9MZF1</accession>
<dbReference type="Pfam" id="PF01381">
    <property type="entry name" value="HTH_3"/>
    <property type="match status" value="1"/>
</dbReference>
<evidence type="ECO:0000259" key="1">
    <source>
        <dbReference type="PROSITE" id="PS50943"/>
    </source>
</evidence>
<proteinExistence type="predicted"/>
<dbReference type="InterPro" id="IPR011990">
    <property type="entry name" value="TPR-like_helical_dom_sf"/>
</dbReference>
<dbReference type="KEGG" id="ahm:TL08_15460"/>